<organism evidence="1 2">
    <name type="scientific">Mojavia pulchra JT2-VF2</name>
    <dbReference type="NCBI Taxonomy" id="287848"/>
    <lineage>
        <taxon>Bacteria</taxon>
        <taxon>Bacillati</taxon>
        <taxon>Cyanobacteriota</taxon>
        <taxon>Cyanophyceae</taxon>
        <taxon>Nostocales</taxon>
        <taxon>Nostocaceae</taxon>
    </lineage>
</organism>
<dbReference type="AlphaFoldDB" id="A0A951UJR1"/>
<reference evidence="1" key="1">
    <citation type="submission" date="2021-05" db="EMBL/GenBank/DDBJ databases">
        <authorList>
            <person name="Pietrasiak N."/>
            <person name="Ward R."/>
            <person name="Stajich J.E."/>
            <person name="Kurbessoian T."/>
        </authorList>
    </citation>
    <scope>NUCLEOTIDE SEQUENCE</scope>
    <source>
        <strain evidence="1">JT2-VF2</strain>
    </source>
</reference>
<dbReference type="Proteomes" id="UP000715781">
    <property type="component" value="Unassembled WGS sequence"/>
</dbReference>
<sequence length="47" mass="5491">MLYISRNLRVHVLLDWVETELRFAIAFGTSSLKALNELIKLLCEKEI</sequence>
<reference evidence="1" key="2">
    <citation type="journal article" date="2022" name="Microbiol. Resour. Announc.">
        <title>Metagenome Sequencing to Explore Phylogenomics of Terrestrial Cyanobacteria.</title>
        <authorList>
            <person name="Ward R.D."/>
            <person name="Stajich J.E."/>
            <person name="Johansen J.R."/>
            <person name="Huntemann M."/>
            <person name="Clum A."/>
            <person name="Foster B."/>
            <person name="Foster B."/>
            <person name="Roux S."/>
            <person name="Palaniappan K."/>
            <person name="Varghese N."/>
            <person name="Mukherjee S."/>
            <person name="Reddy T.B.K."/>
            <person name="Daum C."/>
            <person name="Copeland A."/>
            <person name="Chen I.A."/>
            <person name="Ivanova N.N."/>
            <person name="Kyrpides N.C."/>
            <person name="Shapiro N."/>
            <person name="Eloe-Fadrosh E.A."/>
            <person name="Pietrasiak N."/>
        </authorList>
    </citation>
    <scope>NUCLEOTIDE SEQUENCE</scope>
    <source>
        <strain evidence="1">JT2-VF2</strain>
    </source>
</reference>
<accession>A0A951UJR1</accession>
<proteinExistence type="predicted"/>
<protein>
    <submittedName>
        <fullName evidence="1">Uncharacterized protein</fullName>
    </submittedName>
</protein>
<evidence type="ECO:0000313" key="2">
    <source>
        <dbReference type="Proteomes" id="UP000715781"/>
    </source>
</evidence>
<gene>
    <name evidence="1" type="ORF">KME32_34765</name>
</gene>
<evidence type="ECO:0000313" key="1">
    <source>
        <dbReference type="EMBL" id="MBW4566148.1"/>
    </source>
</evidence>
<dbReference type="EMBL" id="JAHHHN010000062">
    <property type="protein sequence ID" value="MBW4566148.1"/>
    <property type="molecule type" value="Genomic_DNA"/>
</dbReference>
<comment type="caution">
    <text evidence="1">The sequence shown here is derived from an EMBL/GenBank/DDBJ whole genome shotgun (WGS) entry which is preliminary data.</text>
</comment>
<name>A0A951UJR1_9NOST</name>